<evidence type="ECO:0000256" key="1">
    <source>
        <dbReference type="SAM" id="Phobius"/>
    </source>
</evidence>
<accession>A0A6C0EGN6</accession>
<protein>
    <recommendedName>
        <fullName evidence="3">Glycylpeptide N-tetradecanoyltransferase</fullName>
    </recommendedName>
</protein>
<evidence type="ECO:0008006" key="3">
    <source>
        <dbReference type="Google" id="ProtNLM"/>
    </source>
</evidence>
<dbReference type="EMBL" id="MN739822">
    <property type="protein sequence ID" value="QHT27429.1"/>
    <property type="molecule type" value="Genomic_DNA"/>
</dbReference>
<reference evidence="2" key="1">
    <citation type="journal article" date="2020" name="Nature">
        <title>Giant virus diversity and host interactions through global metagenomics.</title>
        <authorList>
            <person name="Schulz F."/>
            <person name="Roux S."/>
            <person name="Paez-Espino D."/>
            <person name="Jungbluth S."/>
            <person name="Walsh D.A."/>
            <person name="Denef V.J."/>
            <person name="McMahon K.D."/>
            <person name="Konstantinidis K.T."/>
            <person name="Eloe-Fadrosh E.A."/>
            <person name="Kyrpides N.C."/>
            <person name="Woyke T."/>
        </authorList>
    </citation>
    <scope>NUCLEOTIDE SEQUENCE</scope>
    <source>
        <strain evidence="2">GVMAG-M-3300023179-33</strain>
    </source>
</reference>
<sequence length="463" mass="55230">MLWLLYFPIVIVLLCFIYIIYTRITYDRFWIQQPVFHKYSIMYYFSSPQLIQLEQPCKNKYTNFSNIETMSFDKVEDPLWNKFLSMIQNKTGEAKQKPDILPVFNSVLERSYISFYNEPVVYENIEKGYYVDEKRPLGVITSRPLRMFIKQSNDNTNEQPIYYIDFLHVDNNKSKQEQKLIKYELIQTHIYNQQLLNIHASKKSNANAVTDNSSVSKNDKNIRICLFKRSNTNNNIGVVPLCLYKSYVFSLKQYYFKRYIGSSLTQSQNHFKHYQTFEVTKSSFHNILDFMKEQHLDRFNIFILPNINNLFEQITSGTLIVYYLFDVINGQIIAVYFFRLHKRTITCVGSICYYDKQESRVGRISKNTEELFIYGFKLVLMQLTEKKALQTPSEKKKNTTSSEKEEYEFFCIENISDNCIIVDDLIKSAQNKSTLFYRTRDTMYFLYNYIHKQCDSKHVFILQ</sequence>
<name>A0A6C0EGN6_9ZZZZ</name>
<evidence type="ECO:0000313" key="2">
    <source>
        <dbReference type="EMBL" id="QHT27429.1"/>
    </source>
</evidence>
<proteinExistence type="predicted"/>
<keyword evidence="1" id="KW-0812">Transmembrane</keyword>
<feature type="transmembrane region" description="Helical" evidence="1">
    <location>
        <begin position="6"/>
        <end position="24"/>
    </location>
</feature>
<dbReference type="AlphaFoldDB" id="A0A6C0EGN6"/>
<keyword evidence="1" id="KW-1133">Transmembrane helix</keyword>
<keyword evidence="1" id="KW-0472">Membrane</keyword>
<organism evidence="2">
    <name type="scientific">viral metagenome</name>
    <dbReference type="NCBI Taxonomy" id="1070528"/>
    <lineage>
        <taxon>unclassified sequences</taxon>
        <taxon>metagenomes</taxon>
        <taxon>organismal metagenomes</taxon>
    </lineage>
</organism>